<dbReference type="InterPro" id="IPR011260">
    <property type="entry name" value="RNAP_asu_C"/>
</dbReference>
<dbReference type="HAMAP" id="MF_00059">
    <property type="entry name" value="RNApol_bact_RpoA"/>
    <property type="match status" value="1"/>
</dbReference>
<accession>G4NPC4</accession>
<organism evidence="13 14">
    <name type="scientific">Chlamydia trachomatis serovar A (strain A2497)</name>
    <dbReference type="NCBI Taxonomy" id="580047"/>
    <lineage>
        <taxon>Bacteria</taxon>
        <taxon>Pseudomonadati</taxon>
        <taxon>Chlamydiota</taxon>
        <taxon>Chlamydiia</taxon>
        <taxon>Chlamydiales</taxon>
        <taxon>Chlamydiaceae</taxon>
        <taxon>Chlamydia/Chlamydophila group</taxon>
        <taxon>Chlamydia</taxon>
    </lineage>
</organism>
<evidence type="ECO:0000256" key="3">
    <source>
        <dbReference type="ARBA" id="ARBA00015972"/>
    </source>
</evidence>
<keyword evidence="6 11" id="KW-0548">Nucleotidyltransferase</keyword>
<dbReference type="CDD" id="cd06928">
    <property type="entry name" value="RNAP_alpha_NTD"/>
    <property type="match status" value="1"/>
</dbReference>
<dbReference type="NCBIfam" id="NF003513">
    <property type="entry name" value="PRK05182.1-2"/>
    <property type="match status" value="1"/>
</dbReference>
<dbReference type="GO" id="GO:0003677">
    <property type="term" value="F:DNA binding"/>
    <property type="evidence" value="ECO:0007669"/>
    <property type="project" value="UniProtKB-UniRule"/>
</dbReference>
<dbReference type="GO" id="GO:0003899">
    <property type="term" value="F:DNA-directed RNA polymerase activity"/>
    <property type="evidence" value="ECO:0007669"/>
    <property type="project" value="UniProtKB-UniRule"/>
</dbReference>
<dbReference type="InterPro" id="IPR011262">
    <property type="entry name" value="DNA-dir_RNA_pol_insert"/>
</dbReference>
<evidence type="ECO:0000256" key="8">
    <source>
        <dbReference type="ARBA" id="ARBA00032524"/>
    </source>
</evidence>
<evidence type="ECO:0000313" key="13">
    <source>
        <dbReference type="EMBL" id="AEP35370.1"/>
    </source>
</evidence>
<evidence type="ECO:0000256" key="11">
    <source>
        <dbReference type="HAMAP-Rule" id="MF_00059"/>
    </source>
</evidence>
<evidence type="ECO:0000256" key="1">
    <source>
        <dbReference type="ARBA" id="ARBA00007123"/>
    </source>
</evidence>
<dbReference type="Gene3D" id="1.10.150.20">
    <property type="entry name" value="5' to 3' exonuclease, C-terminal subdomain"/>
    <property type="match status" value="1"/>
</dbReference>
<dbReference type="Pfam" id="PF03118">
    <property type="entry name" value="RNA_pol_A_CTD"/>
    <property type="match status" value="1"/>
</dbReference>
<dbReference type="GO" id="GO:0000428">
    <property type="term" value="C:DNA-directed RNA polymerase complex"/>
    <property type="evidence" value="ECO:0007669"/>
    <property type="project" value="UniProtKB-KW"/>
</dbReference>
<protein>
    <recommendedName>
        <fullName evidence="3 11">DNA-directed RNA polymerase subunit alpha</fullName>
        <shortName evidence="11">RNAP subunit alpha</shortName>
        <ecNumber evidence="2 11">2.7.7.6</ecNumber>
    </recommendedName>
    <alternativeName>
        <fullName evidence="9 11">RNA polymerase subunit alpha</fullName>
    </alternativeName>
    <alternativeName>
        <fullName evidence="8 11">Transcriptase subunit alpha</fullName>
    </alternativeName>
</protein>
<evidence type="ECO:0000259" key="12">
    <source>
        <dbReference type="SMART" id="SM00662"/>
    </source>
</evidence>
<evidence type="ECO:0000256" key="2">
    <source>
        <dbReference type="ARBA" id="ARBA00012418"/>
    </source>
</evidence>
<evidence type="ECO:0000256" key="10">
    <source>
        <dbReference type="ARBA" id="ARBA00048552"/>
    </source>
</evidence>
<dbReference type="SUPFAM" id="SSF47789">
    <property type="entry name" value="C-terminal domain of RNA polymerase alpha subunit"/>
    <property type="match status" value="1"/>
</dbReference>
<dbReference type="InterPro" id="IPR011263">
    <property type="entry name" value="DNA-dir_RNA_pol_RpoA/D/Rpb3"/>
</dbReference>
<sequence>MSTKKTTKSVVIAKEFGMSDSSHNLLYNKFELPESVKMSPVEGAVGGIDKVARFVADPLEKGMGHTLGSALRRALLIGLEAPAIVSFSMTGVLHEYMAVEGIIEDVTNIVLNLKGSLLKKYPLQDCEGGRCSQKLRATISIDASDLAAAGGQKEVTLGDLLQEGTFEAVNPEHVIFTVTRPMQLEVMLRVAFGRGYSPSERIVLEERGMNEIVLDAAFSPVVLVNYFVEDTRVGQDTDFDRLVLQVETDGRVAPKEAVAFATQILSKHFSVFEKMDEKRIVFEEAISVEKENKDDILHKLVLGINEIELSVRSTNCLSNANIETIGELVIMPEPRLLQFRNFGKKSLCEIKNKLKEMKLELGMDLSQFGVGLDNVKEKMKWYAEKIRSSRNTKG</sequence>
<dbReference type="SUPFAM" id="SSF55257">
    <property type="entry name" value="RBP11-like subunits of RNA polymerase"/>
    <property type="match status" value="1"/>
</dbReference>
<dbReference type="NCBIfam" id="TIGR02027">
    <property type="entry name" value="rpoA"/>
    <property type="match status" value="1"/>
</dbReference>
<dbReference type="PATRIC" id="fig|580047.4.peg.562"/>
<evidence type="ECO:0000256" key="6">
    <source>
        <dbReference type="ARBA" id="ARBA00022695"/>
    </source>
</evidence>
<proteinExistence type="inferred from homology"/>
<dbReference type="Gene3D" id="3.30.1360.10">
    <property type="entry name" value="RNA polymerase, RBP11-like subunit"/>
    <property type="match status" value="1"/>
</dbReference>
<dbReference type="KEGG" id="cra:CTO_0556"/>
<gene>
    <name evidence="11" type="primary">rpoA</name>
    <name evidence="13" type="ordered locus">CTO_0556</name>
</gene>
<comment type="similarity">
    <text evidence="1 11">Belongs to the RNA polymerase alpha chain family.</text>
</comment>
<dbReference type="EC" id="2.7.7.6" evidence="2 11"/>
<comment type="domain">
    <text evidence="11">The N-terminal domain is essential for RNAP assembly and basal transcription, whereas the C-terminal domain is involved in interaction with transcriptional regulators and with upstream promoter elements.</text>
</comment>
<comment type="catalytic activity">
    <reaction evidence="10 11">
        <text>RNA(n) + a ribonucleoside 5'-triphosphate = RNA(n+1) + diphosphate</text>
        <dbReference type="Rhea" id="RHEA:21248"/>
        <dbReference type="Rhea" id="RHEA-COMP:14527"/>
        <dbReference type="Rhea" id="RHEA-COMP:17342"/>
        <dbReference type="ChEBI" id="CHEBI:33019"/>
        <dbReference type="ChEBI" id="CHEBI:61557"/>
        <dbReference type="ChEBI" id="CHEBI:140395"/>
        <dbReference type="EC" id="2.7.7.6"/>
    </reaction>
</comment>
<feature type="domain" description="DNA-directed RNA polymerase RpoA/D/Rpb3-type" evidence="12">
    <location>
        <begin position="51"/>
        <end position="275"/>
    </location>
</feature>
<dbReference type="GO" id="GO:0006351">
    <property type="term" value="P:DNA-templated transcription"/>
    <property type="evidence" value="ECO:0007669"/>
    <property type="project" value="UniProtKB-UniRule"/>
</dbReference>
<name>G4NPC4_CHLT4</name>
<dbReference type="FunFam" id="2.170.120.12:FF:000014">
    <property type="entry name" value="DNA-directed RNA polymerase subunit alpha"/>
    <property type="match status" value="1"/>
</dbReference>
<evidence type="ECO:0000313" key="14">
    <source>
        <dbReference type="Proteomes" id="UP000009287"/>
    </source>
</evidence>
<dbReference type="InterPro" id="IPR036643">
    <property type="entry name" value="RNApol_insert_sf"/>
</dbReference>
<keyword evidence="5 11" id="KW-0808">Transferase</keyword>
<dbReference type="InterPro" id="IPR011773">
    <property type="entry name" value="DNA-dir_RpoA"/>
</dbReference>
<keyword evidence="4 11" id="KW-0240">DNA-directed RNA polymerase</keyword>
<dbReference type="Pfam" id="PF01000">
    <property type="entry name" value="RNA_pol_A_bac"/>
    <property type="match status" value="1"/>
</dbReference>
<dbReference type="EMBL" id="CP002401">
    <property type="protein sequence ID" value="AEP35370.1"/>
    <property type="molecule type" value="Genomic_DNA"/>
</dbReference>
<dbReference type="GO" id="GO:0046983">
    <property type="term" value="F:protein dimerization activity"/>
    <property type="evidence" value="ECO:0007669"/>
    <property type="project" value="InterPro"/>
</dbReference>
<comment type="function">
    <text evidence="11">DNA-dependent RNA polymerase catalyzes the transcription of DNA into RNA using the four ribonucleoside triphosphates as substrates.</text>
</comment>
<evidence type="ECO:0000256" key="9">
    <source>
        <dbReference type="ARBA" id="ARBA00033070"/>
    </source>
</evidence>
<evidence type="ECO:0000256" key="5">
    <source>
        <dbReference type="ARBA" id="ARBA00022679"/>
    </source>
</evidence>
<dbReference type="SUPFAM" id="SSF56553">
    <property type="entry name" value="Insert subdomain of RNA polymerase alpha subunit"/>
    <property type="match status" value="1"/>
</dbReference>
<dbReference type="InterPro" id="IPR036603">
    <property type="entry name" value="RBP11-like"/>
</dbReference>
<feature type="region of interest" description="Alpha N-terminal domain (alpha-NTD)" evidence="11">
    <location>
        <begin position="1"/>
        <end position="283"/>
    </location>
</feature>
<evidence type="ECO:0000256" key="7">
    <source>
        <dbReference type="ARBA" id="ARBA00023163"/>
    </source>
</evidence>
<feature type="region of interest" description="Alpha C-terminal domain (alpha-CTD)" evidence="11">
    <location>
        <begin position="297"/>
        <end position="394"/>
    </location>
</feature>
<keyword evidence="7 11" id="KW-0804">Transcription</keyword>
<dbReference type="Gene3D" id="2.170.120.12">
    <property type="entry name" value="DNA-directed RNA polymerase, insert domain"/>
    <property type="match status" value="1"/>
</dbReference>
<dbReference type="Proteomes" id="UP000009287">
    <property type="component" value="Chromosome"/>
</dbReference>
<dbReference type="AlphaFoldDB" id="G4NPC4"/>
<comment type="subunit">
    <text evidence="11">Homodimer. The RNAP catalytic core consists of 2 alpha, 1 beta, 1 beta' and 1 omega subunit. When a sigma factor is associated with the core the holoenzyme is formed, which can initiate transcription.</text>
</comment>
<dbReference type="SMART" id="SM00662">
    <property type="entry name" value="RPOLD"/>
    <property type="match status" value="1"/>
</dbReference>
<dbReference type="NCBIfam" id="NF003517">
    <property type="entry name" value="PRK05182.2-3"/>
    <property type="match status" value="1"/>
</dbReference>
<dbReference type="FunFam" id="1.10.150.20:FF:000078">
    <property type="entry name" value="DNA-directed RNA polymerase subunit alpha"/>
    <property type="match status" value="1"/>
</dbReference>
<dbReference type="NCBIfam" id="NF003519">
    <property type="entry name" value="PRK05182.2-5"/>
    <property type="match status" value="1"/>
</dbReference>
<reference evidence="13 14" key="1">
    <citation type="journal article" date="2011" name="J. Exp. Med.">
        <title>A live-attenuated chlamydial vaccine protects against trachoma in nonhuman primates.</title>
        <authorList>
            <person name="Kari L."/>
            <person name="Whitmire W.M."/>
            <person name="Olivares-Zavaleta N."/>
            <person name="Goheen M.M."/>
            <person name="Taylor L.D."/>
            <person name="Carlson J.H."/>
            <person name="Sturdevant G.L."/>
            <person name="Lu C."/>
            <person name="Bakios L.E."/>
            <person name="Randall L.B."/>
            <person name="Parnell M.J."/>
            <person name="Zhong G."/>
            <person name="Caldwell H.D."/>
        </authorList>
    </citation>
    <scope>NUCLEOTIDE SEQUENCE [LARGE SCALE GENOMIC DNA]</scope>
    <source>
        <strain evidence="13 14">A2497</strain>
    </source>
</reference>
<dbReference type="GO" id="GO:0005737">
    <property type="term" value="C:cytoplasm"/>
    <property type="evidence" value="ECO:0007669"/>
    <property type="project" value="UniProtKB-ARBA"/>
</dbReference>
<evidence type="ECO:0000256" key="4">
    <source>
        <dbReference type="ARBA" id="ARBA00022478"/>
    </source>
</evidence>
<dbReference type="Pfam" id="PF01193">
    <property type="entry name" value="RNA_pol_L"/>
    <property type="match status" value="1"/>
</dbReference>